<dbReference type="InterPro" id="IPR004244">
    <property type="entry name" value="Transposase_22"/>
</dbReference>
<feature type="domain" description="L1 transposable element RRM" evidence="7">
    <location>
        <begin position="567"/>
        <end position="662"/>
    </location>
</feature>
<dbReference type="InterPro" id="IPR043636">
    <property type="entry name" value="L1_RRM_dom"/>
</dbReference>
<dbReference type="AlphaFoldDB" id="A0A7J7ZX03"/>
<evidence type="ECO:0000256" key="6">
    <source>
        <dbReference type="SAM" id="MobiDB-lite"/>
    </source>
</evidence>
<dbReference type="FunFam" id="3.30.250.20:FF:000002">
    <property type="entry name" value="LINE1 type transposase domain containing 1"/>
    <property type="match status" value="2"/>
</dbReference>
<feature type="region of interest" description="Disordered" evidence="6">
    <location>
        <begin position="140"/>
        <end position="160"/>
    </location>
</feature>
<dbReference type="FunFam" id="3.30.70.1820:FF:000002">
    <property type="entry name" value="LINE-1 retrotransposable element ORF1 protein"/>
    <property type="match status" value="1"/>
</dbReference>
<dbReference type="Gene3D" id="3.30.70.1820">
    <property type="entry name" value="L1 transposable element, RRM domain"/>
    <property type="match status" value="1"/>
</dbReference>
<keyword evidence="1" id="KW-0597">Phosphoprotein</keyword>
<reference evidence="9 10" key="1">
    <citation type="journal article" date="2020" name="Nature">
        <title>Six reference-quality genomes reveal evolution of bat adaptations.</title>
        <authorList>
            <person name="Jebb D."/>
            <person name="Huang Z."/>
            <person name="Pippel M."/>
            <person name="Hughes G.M."/>
            <person name="Lavrichenko K."/>
            <person name="Devanna P."/>
            <person name="Winkler S."/>
            <person name="Jermiin L.S."/>
            <person name="Skirmuntt E.C."/>
            <person name="Katzourakis A."/>
            <person name="Burkitt-Gray L."/>
            <person name="Ray D.A."/>
            <person name="Sullivan K.A.M."/>
            <person name="Roscito J.G."/>
            <person name="Kirilenko B.M."/>
            <person name="Davalos L.M."/>
            <person name="Corthals A.P."/>
            <person name="Power M.L."/>
            <person name="Jones G."/>
            <person name="Ransome R.D."/>
            <person name="Dechmann D.K.N."/>
            <person name="Locatelli A.G."/>
            <person name="Puechmaille S.J."/>
            <person name="Fedrigo O."/>
            <person name="Jarvis E.D."/>
            <person name="Hiller M."/>
            <person name="Vernes S.C."/>
            <person name="Myers E.W."/>
            <person name="Teeling E.C."/>
        </authorList>
    </citation>
    <scope>NUCLEOTIDE SEQUENCE [LARGE SCALE GENOMIC DNA]</scope>
    <source>
        <strain evidence="9">MMyoMyo1</strain>
        <tissue evidence="9">Flight muscle</tissue>
    </source>
</reference>
<feature type="compositionally biased region" description="Acidic residues" evidence="6">
    <location>
        <begin position="408"/>
        <end position="444"/>
    </location>
</feature>
<evidence type="ECO:0000313" key="9">
    <source>
        <dbReference type="EMBL" id="KAF6378599.1"/>
    </source>
</evidence>
<dbReference type="Pfam" id="PF17490">
    <property type="entry name" value="Tnp_22_dsRBD"/>
    <property type="match status" value="2"/>
</dbReference>
<evidence type="ECO:0000256" key="3">
    <source>
        <dbReference type="ARBA" id="ARBA00073056"/>
    </source>
</evidence>
<feature type="domain" description="L1 transposable element dsRBD-like" evidence="8">
    <location>
        <begin position="666"/>
        <end position="727"/>
    </location>
</feature>
<comment type="caution">
    <text evidence="9">The sequence shown here is derived from an EMBL/GenBank/DDBJ whole genome shotgun (WGS) entry which is preliminary data.</text>
</comment>
<accession>A0A7J7ZX03</accession>
<dbReference type="InterPro" id="IPR042566">
    <property type="entry name" value="L1_C"/>
</dbReference>
<organism evidence="9 10">
    <name type="scientific">Myotis myotis</name>
    <name type="common">Greater mouse-eared bat</name>
    <name type="synonym">Vespertilio myotis</name>
    <dbReference type="NCBI Taxonomy" id="51298"/>
    <lineage>
        <taxon>Eukaryota</taxon>
        <taxon>Metazoa</taxon>
        <taxon>Chordata</taxon>
        <taxon>Craniata</taxon>
        <taxon>Vertebrata</taxon>
        <taxon>Euteleostomi</taxon>
        <taxon>Mammalia</taxon>
        <taxon>Eutheria</taxon>
        <taxon>Laurasiatheria</taxon>
        <taxon>Chiroptera</taxon>
        <taxon>Yangochiroptera</taxon>
        <taxon>Vespertilionidae</taxon>
        <taxon>Myotis</taxon>
    </lineage>
</organism>
<feature type="coiled-coil region" evidence="5">
    <location>
        <begin position="516"/>
        <end position="550"/>
    </location>
</feature>
<name>A0A7J7ZX03_MYOMY</name>
<evidence type="ECO:0000256" key="1">
    <source>
        <dbReference type="ARBA" id="ARBA00022553"/>
    </source>
</evidence>
<evidence type="ECO:0000256" key="2">
    <source>
        <dbReference type="ARBA" id="ARBA00061640"/>
    </source>
</evidence>
<feature type="domain" description="L1 transposable element dsRBD-like" evidence="8">
    <location>
        <begin position="242"/>
        <end position="303"/>
    </location>
</feature>
<keyword evidence="10" id="KW-1185">Reference proteome</keyword>
<evidence type="ECO:0000256" key="4">
    <source>
        <dbReference type="ARBA" id="ARBA00080263"/>
    </source>
</evidence>
<dbReference type="Proteomes" id="UP000527355">
    <property type="component" value="Unassembled WGS sequence"/>
</dbReference>
<dbReference type="Pfam" id="PF02994">
    <property type="entry name" value="Transposase_22"/>
    <property type="match status" value="1"/>
</dbReference>
<evidence type="ECO:0000256" key="5">
    <source>
        <dbReference type="SAM" id="Coils"/>
    </source>
</evidence>
<feature type="region of interest" description="Disordered" evidence="6">
    <location>
        <begin position="357"/>
        <end position="457"/>
    </location>
</feature>
<keyword evidence="5" id="KW-0175">Coiled coil</keyword>
<comment type="similarity">
    <text evidence="2">Belongs to the transposase 22 family.</text>
</comment>
<gene>
    <name evidence="9" type="ORF">mMyoMyo1_007544</name>
</gene>
<dbReference type="Gene3D" id="3.30.250.20">
    <property type="entry name" value="L1 transposable element, C-terminal domain"/>
    <property type="match status" value="2"/>
</dbReference>
<proteinExistence type="inferred from homology"/>
<dbReference type="PANTHER" id="PTHR11505">
    <property type="entry name" value="L1 TRANSPOSABLE ELEMENT-RELATED"/>
    <property type="match status" value="1"/>
</dbReference>
<feature type="compositionally biased region" description="Acidic residues" evidence="6">
    <location>
        <begin position="363"/>
        <end position="399"/>
    </location>
</feature>
<dbReference type="InterPro" id="IPR035300">
    <property type="entry name" value="L1_dsRBD"/>
</dbReference>
<evidence type="ECO:0000313" key="10">
    <source>
        <dbReference type="Proteomes" id="UP000527355"/>
    </source>
</evidence>
<protein>
    <recommendedName>
        <fullName evidence="3">LINE-1 type transposase domain-containing protein 1</fullName>
    </recommendedName>
    <alternativeName>
        <fullName evidence="4">ES cell-associated protein 11</fullName>
    </alternativeName>
</protein>
<sequence>MYSVQSEIPTLAKKLESSFHMEMIQLIETEMVQLLDLKYKDMSAVIMNKFKVLMENMDLMVVELRESLKNELTEILGIKSTMLELKNPKNPSIRKEWQQIKDITSIKTGLVEKIEGENYIEDIENLTFKRSEIVKLSSKLDQSEDYNTNQGKELSLDDSQNHKGMENMEEAIGNIDDTSRNCNIHIEVTGEDEGQEHWEDVLVKETREENIPQNFKNKEKVLKASKEDGAILTLAADFSSATLDVSKQWSNVFNILRENDFEPKILCQVKLAFKCDGEIRTFSDMQSLRKFISQKSFMKELLKGALPENENRKKGGRRYGIQEKMNKTLIASKYEATSDGLSFLFIKEVKVAETEEVKSLETHEEEASESQDKDAPEEEEACELEEEEKEALDLEEGEETSGLKQEASELEEGETSELGEEEEVSELEQGEESSGEGEDSEVEETTSQIEEKELSCTHLASDSEKKKLVKCKLTSKETDLLQETEENFRRSVIQTLREIQEEIRDIKNYHPGNKKLSTLSVRIDILKEKVNHLEDRIEEFSKDTRQMAKQIIIKERIREVEDRSRSSNIRLIGIPEKDNKENGAEEIVKEIIEENFAELKKRSSLDIVSAFRIPSKIDKKRTTPRHILVKFGSCSDREKIIAASREKKQVTYRGIRIRMTADLSLDTLDARSKWGSIIRCLEAKGFKPRILYPAKLAFDFEGKTKVFFYIEEFRKFISCIPSLKESLENIF</sequence>
<dbReference type="EMBL" id="JABWUV010000002">
    <property type="protein sequence ID" value="KAF6378599.1"/>
    <property type="molecule type" value="Genomic_DNA"/>
</dbReference>
<evidence type="ECO:0000259" key="7">
    <source>
        <dbReference type="Pfam" id="PF02994"/>
    </source>
</evidence>
<evidence type="ECO:0000259" key="8">
    <source>
        <dbReference type="Pfam" id="PF17490"/>
    </source>
</evidence>